<evidence type="ECO:0000256" key="1">
    <source>
        <dbReference type="SAM" id="Phobius"/>
    </source>
</evidence>
<accession>A0A518HA33</accession>
<dbReference type="EMBL" id="CP036426">
    <property type="protein sequence ID" value="QDV37713.1"/>
    <property type="molecule type" value="Genomic_DNA"/>
</dbReference>
<dbReference type="RefSeq" id="WP_145275716.1">
    <property type="nucleotide sequence ID" value="NZ_CP036426.1"/>
</dbReference>
<feature type="transmembrane region" description="Helical" evidence="1">
    <location>
        <begin position="12"/>
        <end position="28"/>
    </location>
</feature>
<reference evidence="2 3" key="1">
    <citation type="submission" date="2019-02" db="EMBL/GenBank/DDBJ databases">
        <title>Deep-cultivation of Planctomycetes and their phenomic and genomic characterization uncovers novel biology.</title>
        <authorList>
            <person name="Wiegand S."/>
            <person name="Jogler M."/>
            <person name="Boedeker C."/>
            <person name="Pinto D."/>
            <person name="Vollmers J."/>
            <person name="Rivas-Marin E."/>
            <person name="Kohn T."/>
            <person name="Peeters S.H."/>
            <person name="Heuer A."/>
            <person name="Rast P."/>
            <person name="Oberbeckmann S."/>
            <person name="Bunk B."/>
            <person name="Jeske O."/>
            <person name="Meyerdierks A."/>
            <person name="Storesund J.E."/>
            <person name="Kallscheuer N."/>
            <person name="Luecker S."/>
            <person name="Lage O.M."/>
            <person name="Pohl T."/>
            <person name="Merkel B.J."/>
            <person name="Hornburger P."/>
            <person name="Mueller R.-W."/>
            <person name="Bruemmer F."/>
            <person name="Labrenz M."/>
            <person name="Spormann A.M."/>
            <person name="Op den Camp H."/>
            <person name="Overmann J."/>
            <person name="Amann R."/>
            <person name="Jetten M.S.M."/>
            <person name="Mascher T."/>
            <person name="Medema M.H."/>
            <person name="Devos D.P."/>
            <person name="Kaster A.-K."/>
            <person name="Ovreas L."/>
            <person name="Rohde M."/>
            <person name="Galperin M.Y."/>
            <person name="Jogler C."/>
        </authorList>
    </citation>
    <scope>NUCLEOTIDE SEQUENCE [LARGE SCALE GENOMIC DNA]</scope>
    <source>
        <strain evidence="2 3">ElP</strain>
    </source>
</reference>
<keyword evidence="3" id="KW-1185">Reference proteome</keyword>
<evidence type="ECO:0000313" key="3">
    <source>
        <dbReference type="Proteomes" id="UP000317835"/>
    </source>
</evidence>
<dbReference type="AlphaFoldDB" id="A0A518HA33"/>
<dbReference type="Proteomes" id="UP000317835">
    <property type="component" value="Chromosome"/>
</dbReference>
<dbReference type="OrthoDB" id="5360192at2"/>
<evidence type="ECO:0000313" key="2">
    <source>
        <dbReference type="EMBL" id="QDV37713.1"/>
    </source>
</evidence>
<proteinExistence type="predicted"/>
<keyword evidence="1" id="KW-0812">Transmembrane</keyword>
<keyword evidence="1" id="KW-1133">Transmembrane helix</keyword>
<protein>
    <submittedName>
        <fullName evidence="2">Uncharacterized protein</fullName>
    </submittedName>
</protein>
<dbReference type="KEGG" id="tpla:ElP_56560"/>
<keyword evidence="1" id="KW-0472">Membrane</keyword>
<organism evidence="2 3">
    <name type="scientific">Tautonia plasticadhaerens</name>
    <dbReference type="NCBI Taxonomy" id="2527974"/>
    <lineage>
        <taxon>Bacteria</taxon>
        <taxon>Pseudomonadati</taxon>
        <taxon>Planctomycetota</taxon>
        <taxon>Planctomycetia</taxon>
        <taxon>Isosphaerales</taxon>
        <taxon>Isosphaeraceae</taxon>
        <taxon>Tautonia</taxon>
    </lineage>
</organism>
<sequence length="72" mass="7764">MRAVPREKRRLPLLWLAMIALVAVLAIGSRRFASHLPGFVAAYAGDTLWATAAFLGIGLVLSTTPLAWSWSG</sequence>
<feature type="transmembrane region" description="Helical" evidence="1">
    <location>
        <begin position="48"/>
        <end position="68"/>
    </location>
</feature>
<gene>
    <name evidence="2" type="ORF">ElP_56560</name>
</gene>
<name>A0A518HA33_9BACT</name>